<sequence>MEEKGRILVVSNRLPLKVKKEAGKYVYTPTSGGLVTGLNCAQETLNFLWVGSLENVPAEEREEVRKNCIETFKFYPIFVEDEMYSKYYNNMCNGVLWPLLHSFSDLISYDIADYIAYKRVNEQFAAAILEMAQENDLIWVHDYHLMLLPEMLRQKTKLPIKIGFFLHIPFPDVFIVSGFALLLPLLKGVLGADLASFHTFEYVSNFKNACNLFDSTLASPFAAKMNGRTTRVEANPIGIDPAIFARECLKDVTKERVAALKKRFRGKKIILGIDRVDYIKGIPHRLKAFDRLMKTREDLSDSVVFCQVGVPSRTDIPVYQALSDTLCRLSGFLNAEGNIDETNVYFINNSVSFTELCALYMASDVCVISSLRDGMNLVSLEFIACAGPGALIMSDYAGATGMLVGSICANPWSIEDLASSYEKALEMPEEERIRRKMNMQAVTSEFSAMRWGERFIRELSEPSE</sequence>
<dbReference type="Pfam" id="PF00982">
    <property type="entry name" value="Glyco_transf_20"/>
    <property type="match status" value="1"/>
</dbReference>
<evidence type="ECO:0000313" key="2">
    <source>
        <dbReference type="Proteomes" id="UP000185944"/>
    </source>
</evidence>
<dbReference type="EMBL" id="LTDL01000042">
    <property type="protein sequence ID" value="OAG28809.1"/>
    <property type="molecule type" value="Genomic_DNA"/>
</dbReference>
<dbReference type="AlphaFoldDB" id="A0A177ECT5"/>
<dbReference type="Gene3D" id="3.40.50.2000">
    <property type="entry name" value="Glycogen Phosphorylase B"/>
    <property type="match status" value="2"/>
</dbReference>
<protein>
    <submittedName>
        <fullName evidence="1">Trehalose 6-phosphate synthase</fullName>
    </submittedName>
</protein>
<reference evidence="1 2" key="1">
    <citation type="submission" date="2016-02" db="EMBL/GenBank/DDBJ databases">
        <title>Discovery of a natural microsporidian pathogen with a broad tissue tropism in Caenorhabditis elegans.</title>
        <authorList>
            <person name="Luallen R.J."/>
            <person name="Reinke A.W."/>
            <person name="Tong L."/>
            <person name="Botts M.R."/>
            <person name="Felix M.-A."/>
            <person name="Troemel E.R."/>
        </authorList>
    </citation>
    <scope>NUCLEOTIDE SEQUENCE [LARGE SCALE GENOMIC DNA]</scope>
    <source>
        <strain evidence="1 2">JUm2807</strain>
    </source>
</reference>
<dbReference type="SUPFAM" id="SSF53756">
    <property type="entry name" value="UDP-Glycosyltransferase/glycogen phosphorylase"/>
    <property type="match status" value="1"/>
</dbReference>
<dbReference type="GO" id="GO:0003825">
    <property type="term" value="F:alpha,alpha-trehalose-phosphate synthase (UDP-forming) activity"/>
    <property type="evidence" value="ECO:0007669"/>
    <property type="project" value="TreeGrafter"/>
</dbReference>
<comment type="caution">
    <text evidence="1">The sequence shown here is derived from an EMBL/GenBank/DDBJ whole genome shotgun (WGS) entry which is preliminary data.</text>
</comment>
<dbReference type="Proteomes" id="UP000185944">
    <property type="component" value="Unassembled WGS sequence"/>
</dbReference>
<accession>A0A177ECT5</accession>
<dbReference type="RefSeq" id="XP_067543554.1">
    <property type="nucleotide sequence ID" value="XM_067688366.1"/>
</dbReference>
<dbReference type="GO" id="GO:0004805">
    <property type="term" value="F:trehalose-phosphatase activity"/>
    <property type="evidence" value="ECO:0007669"/>
    <property type="project" value="TreeGrafter"/>
</dbReference>
<dbReference type="PANTHER" id="PTHR10788:SF106">
    <property type="entry name" value="BCDNA.GH08860"/>
    <property type="match status" value="1"/>
</dbReference>
<dbReference type="CDD" id="cd03788">
    <property type="entry name" value="GT20_TPS"/>
    <property type="match status" value="1"/>
</dbReference>
<evidence type="ECO:0000313" key="1">
    <source>
        <dbReference type="EMBL" id="OAG28809.1"/>
    </source>
</evidence>
<dbReference type="GeneID" id="93647298"/>
<keyword evidence="2" id="KW-1185">Reference proteome</keyword>
<dbReference type="InterPro" id="IPR001830">
    <property type="entry name" value="Glyco_trans_20"/>
</dbReference>
<organism evidence="1 2">
    <name type="scientific">Nematocida displodere</name>
    <dbReference type="NCBI Taxonomy" id="1805483"/>
    <lineage>
        <taxon>Eukaryota</taxon>
        <taxon>Fungi</taxon>
        <taxon>Fungi incertae sedis</taxon>
        <taxon>Microsporidia</taxon>
        <taxon>Nematocida</taxon>
    </lineage>
</organism>
<proteinExistence type="predicted"/>
<dbReference type="STRING" id="1805483.A0A177ECT5"/>
<dbReference type="VEuPathDB" id="MicrosporidiaDB:NEDG_00948"/>
<dbReference type="GO" id="GO:0005992">
    <property type="term" value="P:trehalose biosynthetic process"/>
    <property type="evidence" value="ECO:0007669"/>
    <property type="project" value="InterPro"/>
</dbReference>
<dbReference type="GO" id="GO:0005829">
    <property type="term" value="C:cytosol"/>
    <property type="evidence" value="ECO:0007669"/>
    <property type="project" value="TreeGrafter"/>
</dbReference>
<name>A0A177ECT5_9MICR</name>
<dbReference type="PANTHER" id="PTHR10788">
    <property type="entry name" value="TREHALOSE-6-PHOSPHATE SYNTHASE"/>
    <property type="match status" value="1"/>
</dbReference>
<dbReference type="OrthoDB" id="755951at2759"/>
<gene>
    <name evidence="1" type="ORF">NEDG_00948</name>
</gene>